<organism evidence="9 10">
    <name type="scientific">Robinsoniella peoriensis</name>
    <dbReference type="NCBI Taxonomy" id="180332"/>
    <lineage>
        <taxon>Bacteria</taxon>
        <taxon>Bacillati</taxon>
        <taxon>Bacillota</taxon>
        <taxon>Clostridia</taxon>
        <taxon>Lachnospirales</taxon>
        <taxon>Lachnospiraceae</taxon>
        <taxon>Robinsoniella</taxon>
    </lineage>
</organism>
<evidence type="ECO:0000313" key="10">
    <source>
        <dbReference type="Proteomes" id="UP000306509"/>
    </source>
</evidence>
<keyword evidence="2" id="KW-1003">Cell membrane</keyword>
<evidence type="ECO:0000256" key="3">
    <source>
        <dbReference type="ARBA" id="ARBA00022692"/>
    </source>
</evidence>
<keyword evidence="4 7" id="KW-1133">Transmembrane helix</keyword>
<dbReference type="AlphaFoldDB" id="A0A4U8Q5B3"/>
<dbReference type="PANTHER" id="PTHR30572:SF4">
    <property type="entry name" value="ABC TRANSPORTER PERMEASE YTRF"/>
    <property type="match status" value="1"/>
</dbReference>
<dbReference type="GO" id="GO:0022857">
    <property type="term" value="F:transmembrane transporter activity"/>
    <property type="evidence" value="ECO:0007669"/>
    <property type="project" value="TreeGrafter"/>
</dbReference>
<evidence type="ECO:0000256" key="1">
    <source>
        <dbReference type="ARBA" id="ARBA00004651"/>
    </source>
</evidence>
<feature type="transmembrane region" description="Helical" evidence="7">
    <location>
        <begin position="670"/>
        <end position="689"/>
    </location>
</feature>
<feature type="transmembrane region" description="Helical" evidence="7">
    <location>
        <begin position="149"/>
        <end position="171"/>
    </location>
</feature>
<evidence type="ECO:0000256" key="2">
    <source>
        <dbReference type="ARBA" id="ARBA00022475"/>
    </source>
</evidence>
<accession>A0A4U8Q5B3</accession>
<evidence type="ECO:0000256" key="7">
    <source>
        <dbReference type="SAM" id="Phobius"/>
    </source>
</evidence>
<feature type="domain" description="ABC3 transporter permease C-terminal" evidence="8">
    <location>
        <begin position="615"/>
        <end position="727"/>
    </location>
</feature>
<dbReference type="InterPro" id="IPR050250">
    <property type="entry name" value="Macrolide_Exporter_MacB"/>
</dbReference>
<evidence type="ECO:0000256" key="6">
    <source>
        <dbReference type="ARBA" id="ARBA00038076"/>
    </source>
</evidence>
<reference evidence="9 10" key="1">
    <citation type="journal article" date="2019" name="Anaerobe">
        <title>Detection of Robinsoniella peoriensis in multiple bone samples of a trauma patient.</title>
        <authorList>
            <person name="Schrottner P."/>
            <person name="Hartwich K."/>
            <person name="Bunk B."/>
            <person name="Schober I."/>
            <person name="Helbig S."/>
            <person name="Rudolph W.W."/>
            <person name="Gunzer F."/>
        </authorList>
    </citation>
    <scope>NUCLEOTIDE SEQUENCE [LARGE SCALE GENOMIC DNA]</scope>
    <source>
        <strain evidence="9 10">DSM 106044</strain>
    </source>
</reference>
<sequence>MWKVYSKSYIKNNRAASISIIVAVLISSVFISAISAIFYNMWTDNIDRIVAKEGAWHGKIVGNATMEEIKAIENSPKVEKVMLSQDTNGETSIEIYLKNPRSIYKELPELIKLAGIDIQGDAELQYHNMLLSQYYIYSPEEKKNPPLLMTFYIFVMIVTCFSLAMIIYNAFGITMKSRLHQLGILQSVGATPKQIRAALMQESFALSLLPILAGMVFGIGIDILFLKFANVIGDIDNRADARFCYHPLVFLVASAVCVLTVYAASARAARKLSKVMPLDAISGGAEPLVKNVKKYRLLSAIFGIEGELAKKSLYTRRKAFRTASISLTLSILMFSFFLNFMTLSDMSTQQTYFERYKDAWDFVVTINGTEEQENRLLNEFRNIPGVSDCTAYQKAETYTWIDENMLSEELKDLGSIDSLGDVGILKEGEKYRVPVPIVILDDKSFQAYCKEIGIEDMLSIGSSVVTVNRIWDNIHSDFRNREFLPFIKEGEGQILELEPKKEGMKESKKEKKPIPVKIGAYTDQTPNLREEYNYFSLLQIMSASFEQRFPDRIVGNERYVRILTDSDKEIGQVAVKLTEVLDKSGCNYTLENRKSEEAYNTLSRKGMNIIMGILCGMLSFIGIANVFANTLGSIYQRKREFARYISIGLTPGGVKKILFMEALIISMKPILICLPLNIMFVVFSVYLKYGDFVKIMPIKPLFIMALFIIVTVGFAYYISGRKICRADIVEALKDETML</sequence>
<dbReference type="RefSeq" id="WP_138002855.1">
    <property type="nucleotide sequence ID" value="NZ_QGQD01000060.1"/>
</dbReference>
<dbReference type="PANTHER" id="PTHR30572">
    <property type="entry name" value="MEMBRANE COMPONENT OF TRANSPORTER-RELATED"/>
    <property type="match status" value="1"/>
</dbReference>
<dbReference type="EMBL" id="QGQD01000060">
    <property type="protein sequence ID" value="TLD00035.1"/>
    <property type="molecule type" value="Genomic_DNA"/>
</dbReference>
<feature type="transmembrane region" description="Helical" evidence="7">
    <location>
        <begin position="319"/>
        <end position="341"/>
    </location>
</feature>
<proteinExistence type="inferred from homology"/>
<dbReference type="Pfam" id="PF02687">
    <property type="entry name" value="FtsX"/>
    <property type="match status" value="2"/>
</dbReference>
<evidence type="ECO:0000256" key="4">
    <source>
        <dbReference type="ARBA" id="ARBA00022989"/>
    </source>
</evidence>
<keyword evidence="10" id="KW-1185">Reference proteome</keyword>
<feature type="transmembrane region" description="Helical" evidence="7">
    <location>
        <begin position="609"/>
        <end position="628"/>
    </location>
</feature>
<dbReference type="STRING" id="180332.GCA_000797495_03305"/>
<comment type="similarity">
    <text evidence="6">Belongs to the ABC-4 integral membrane protein family.</text>
</comment>
<comment type="subcellular location">
    <subcellularLocation>
        <location evidence="1">Cell membrane</location>
        <topology evidence="1">Multi-pass membrane protein</topology>
    </subcellularLocation>
</comment>
<feature type="transmembrane region" description="Helical" evidence="7">
    <location>
        <begin position="203"/>
        <end position="225"/>
    </location>
</feature>
<name>A0A4U8Q5B3_9FIRM</name>
<keyword evidence="5 7" id="KW-0472">Membrane</keyword>
<feature type="transmembrane region" description="Helical" evidence="7">
    <location>
        <begin position="701"/>
        <end position="718"/>
    </location>
</feature>
<feature type="transmembrane region" description="Helical" evidence="7">
    <location>
        <begin position="245"/>
        <end position="264"/>
    </location>
</feature>
<evidence type="ECO:0000259" key="8">
    <source>
        <dbReference type="Pfam" id="PF02687"/>
    </source>
</evidence>
<feature type="transmembrane region" description="Helical" evidence="7">
    <location>
        <begin position="20"/>
        <end position="42"/>
    </location>
</feature>
<comment type="caution">
    <text evidence="9">The sequence shown here is derived from an EMBL/GenBank/DDBJ whole genome shotgun (WGS) entry which is preliminary data.</text>
</comment>
<dbReference type="Proteomes" id="UP000306509">
    <property type="component" value="Unassembled WGS sequence"/>
</dbReference>
<keyword evidence="3 7" id="KW-0812">Transmembrane</keyword>
<evidence type="ECO:0000256" key="5">
    <source>
        <dbReference type="ARBA" id="ARBA00023136"/>
    </source>
</evidence>
<evidence type="ECO:0000313" key="9">
    <source>
        <dbReference type="EMBL" id="TLD00035.1"/>
    </source>
</evidence>
<gene>
    <name evidence="9" type="primary">ytrF_2</name>
    <name evidence="9" type="ORF">DSM106044_03125</name>
</gene>
<protein>
    <submittedName>
        <fullName evidence="9">ABC transporter permease YtrF</fullName>
    </submittedName>
</protein>
<dbReference type="GO" id="GO:0005886">
    <property type="term" value="C:plasma membrane"/>
    <property type="evidence" value="ECO:0007669"/>
    <property type="project" value="UniProtKB-SubCell"/>
</dbReference>
<dbReference type="InterPro" id="IPR003838">
    <property type="entry name" value="ABC3_permease_C"/>
</dbReference>
<feature type="domain" description="ABC3 transporter permease C-terminal" evidence="8">
    <location>
        <begin position="153"/>
        <end position="271"/>
    </location>
</feature>